<keyword evidence="3" id="KW-1185">Reference proteome</keyword>
<feature type="transmembrane region" description="Helical" evidence="1">
    <location>
        <begin position="34"/>
        <end position="54"/>
    </location>
</feature>
<accession>A0ABU9XHN7</accession>
<reference evidence="2 3" key="1">
    <citation type="submission" date="2024-05" db="EMBL/GenBank/DDBJ databases">
        <authorList>
            <person name="Haq I."/>
            <person name="Ullah Z."/>
            <person name="Ahmad R."/>
            <person name="Li M."/>
            <person name="Tong Y."/>
        </authorList>
    </citation>
    <scope>NUCLEOTIDE SEQUENCE [LARGE SCALE GENOMIC DNA]</scope>
    <source>
        <strain evidence="2 3">16A2E</strain>
    </source>
</reference>
<proteinExistence type="predicted"/>
<keyword evidence="1" id="KW-1133">Transmembrane helix</keyword>
<comment type="caution">
    <text evidence="2">The sequence shown here is derived from an EMBL/GenBank/DDBJ whole genome shotgun (WGS) entry which is preliminary data.</text>
</comment>
<sequence length="145" mass="17251">MTYHANTERGPLVFLLIIDLYMIVSVIGRNFYLAFFIFQVLLIIFTFLVIFLRFELSLKEDMLTFRTFLFAMTVYQKTVESQEINQIKFKRIGWGHKCATIKVSEGFNLRVANFHPKTIYKDLNEYANHYNIAVTKTKDFKRLEK</sequence>
<dbReference type="RefSeq" id="WP_345824683.1">
    <property type="nucleotide sequence ID" value="NZ_JBDIML010000002.1"/>
</dbReference>
<evidence type="ECO:0000256" key="1">
    <source>
        <dbReference type="SAM" id="Phobius"/>
    </source>
</evidence>
<organism evidence="2 3">
    <name type="scientific">Ornithinibacillus xuwenensis</name>
    <dbReference type="NCBI Taxonomy" id="3144668"/>
    <lineage>
        <taxon>Bacteria</taxon>
        <taxon>Bacillati</taxon>
        <taxon>Bacillota</taxon>
        <taxon>Bacilli</taxon>
        <taxon>Bacillales</taxon>
        <taxon>Bacillaceae</taxon>
        <taxon>Ornithinibacillus</taxon>
    </lineage>
</organism>
<evidence type="ECO:0000313" key="3">
    <source>
        <dbReference type="Proteomes" id="UP001444625"/>
    </source>
</evidence>
<name>A0ABU9XHN7_9BACI</name>
<dbReference type="EMBL" id="JBDIML010000002">
    <property type="protein sequence ID" value="MEN2767221.1"/>
    <property type="molecule type" value="Genomic_DNA"/>
</dbReference>
<protein>
    <submittedName>
        <fullName evidence="2">Uncharacterized protein</fullName>
    </submittedName>
</protein>
<evidence type="ECO:0000313" key="2">
    <source>
        <dbReference type="EMBL" id="MEN2767221.1"/>
    </source>
</evidence>
<keyword evidence="1" id="KW-0472">Membrane</keyword>
<dbReference type="Proteomes" id="UP001444625">
    <property type="component" value="Unassembled WGS sequence"/>
</dbReference>
<keyword evidence="1" id="KW-0812">Transmembrane</keyword>
<feature type="transmembrane region" description="Helical" evidence="1">
    <location>
        <begin position="12"/>
        <end position="28"/>
    </location>
</feature>
<gene>
    <name evidence="2" type="ORF">ABC228_08475</name>
</gene>